<feature type="compositionally biased region" description="Polar residues" evidence="10">
    <location>
        <begin position="133"/>
        <end position="149"/>
    </location>
</feature>
<dbReference type="InterPro" id="IPR010989">
    <property type="entry name" value="SNARE"/>
</dbReference>
<dbReference type="CDD" id="cd21443">
    <property type="entry name" value="SNARE_NTD_STX6_STX10"/>
    <property type="match status" value="1"/>
</dbReference>
<dbReference type="GO" id="GO:0048193">
    <property type="term" value="P:Golgi vesicle transport"/>
    <property type="evidence" value="ECO:0007669"/>
    <property type="project" value="InterPro"/>
</dbReference>
<dbReference type="PROSITE" id="PS50192">
    <property type="entry name" value="T_SNARE"/>
    <property type="match status" value="1"/>
</dbReference>
<keyword evidence="3 11" id="KW-0812">Transmembrane</keyword>
<evidence type="ECO:0000256" key="4">
    <source>
        <dbReference type="ARBA" id="ARBA00022927"/>
    </source>
</evidence>
<dbReference type="SMART" id="SM00397">
    <property type="entry name" value="t_SNARE"/>
    <property type="match status" value="1"/>
</dbReference>
<evidence type="ECO:0000256" key="5">
    <source>
        <dbReference type="ARBA" id="ARBA00022989"/>
    </source>
</evidence>
<evidence type="ECO:0000259" key="12">
    <source>
        <dbReference type="PROSITE" id="PS50192"/>
    </source>
</evidence>
<keyword evidence="4" id="KW-0653">Protein transport</keyword>
<evidence type="ECO:0000313" key="14">
    <source>
        <dbReference type="Proteomes" id="UP001152888"/>
    </source>
</evidence>
<dbReference type="GO" id="GO:0005484">
    <property type="term" value="F:SNAP receptor activity"/>
    <property type="evidence" value="ECO:0007669"/>
    <property type="project" value="InterPro"/>
</dbReference>
<dbReference type="GO" id="GO:0031090">
    <property type="term" value="C:organelle membrane"/>
    <property type="evidence" value="ECO:0007669"/>
    <property type="project" value="UniProtKB-ARBA"/>
</dbReference>
<evidence type="ECO:0000313" key="13">
    <source>
        <dbReference type="EMBL" id="CAH1989716.1"/>
    </source>
</evidence>
<dbReference type="InterPro" id="IPR006012">
    <property type="entry name" value="Syntaxin/epimorphin_CS"/>
</dbReference>
<evidence type="ECO:0000256" key="3">
    <source>
        <dbReference type="ARBA" id="ARBA00022692"/>
    </source>
</evidence>
<evidence type="ECO:0000256" key="1">
    <source>
        <dbReference type="ARBA" id="ARBA00009063"/>
    </source>
</evidence>
<feature type="region of interest" description="Disordered" evidence="10">
    <location>
        <begin position="120"/>
        <end position="152"/>
    </location>
</feature>
<evidence type="ECO:0000256" key="2">
    <source>
        <dbReference type="ARBA" id="ARBA00022448"/>
    </source>
</evidence>
<protein>
    <recommendedName>
        <fullName evidence="12">t-SNARE coiled-coil homology domain-containing protein</fullName>
    </recommendedName>
</protein>
<accession>A0A9P0L6J0</accession>
<evidence type="ECO:0000256" key="8">
    <source>
        <dbReference type="ARBA" id="ARBA00023136"/>
    </source>
</evidence>
<dbReference type="SUPFAM" id="SSF58038">
    <property type="entry name" value="SNARE fusion complex"/>
    <property type="match status" value="1"/>
</dbReference>
<keyword evidence="8 11" id="KW-0472">Membrane</keyword>
<dbReference type="Gene3D" id="1.20.58.90">
    <property type="match status" value="1"/>
</dbReference>
<feature type="domain" description="T-SNARE coiled-coil homology" evidence="12">
    <location>
        <begin position="172"/>
        <end position="234"/>
    </location>
</feature>
<dbReference type="OrthoDB" id="546861at2759"/>
<dbReference type="InterPro" id="IPR000727">
    <property type="entry name" value="T_SNARE_dom"/>
</dbReference>
<dbReference type="InterPro" id="IPR015260">
    <property type="entry name" value="Syntaxin-6/10/61_N"/>
</dbReference>
<dbReference type="FunFam" id="1.20.5.110:FF:000006">
    <property type="entry name" value="Syntaxin 6"/>
    <property type="match status" value="1"/>
</dbReference>
<evidence type="ECO:0000256" key="6">
    <source>
        <dbReference type="ARBA" id="ARBA00023034"/>
    </source>
</evidence>
<dbReference type="GO" id="GO:0006886">
    <property type="term" value="P:intracellular protein transport"/>
    <property type="evidence" value="ECO:0007669"/>
    <property type="project" value="InterPro"/>
</dbReference>
<dbReference type="EMBL" id="CAKOFQ010007070">
    <property type="protein sequence ID" value="CAH1989716.1"/>
    <property type="molecule type" value="Genomic_DNA"/>
</dbReference>
<dbReference type="Pfam" id="PF09177">
    <property type="entry name" value="STX6_10_61_N"/>
    <property type="match status" value="1"/>
</dbReference>
<gene>
    <name evidence="13" type="ORF">ACAOBT_LOCUS19203</name>
</gene>
<dbReference type="Gene3D" id="1.20.5.110">
    <property type="match status" value="1"/>
</dbReference>
<dbReference type="CDD" id="cd15851">
    <property type="entry name" value="SNARE_Syntaxin6"/>
    <property type="match status" value="1"/>
</dbReference>
<organism evidence="13 14">
    <name type="scientific">Acanthoscelides obtectus</name>
    <name type="common">Bean weevil</name>
    <name type="synonym">Bruchus obtectus</name>
    <dbReference type="NCBI Taxonomy" id="200917"/>
    <lineage>
        <taxon>Eukaryota</taxon>
        <taxon>Metazoa</taxon>
        <taxon>Ecdysozoa</taxon>
        <taxon>Arthropoda</taxon>
        <taxon>Hexapoda</taxon>
        <taxon>Insecta</taxon>
        <taxon>Pterygota</taxon>
        <taxon>Neoptera</taxon>
        <taxon>Endopterygota</taxon>
        <taxon>Coleoptera</taxon>
        <taxon>Polyphaga</taxon>
        <taxon>Cucujiformia</taxon>
        <taxon>Chrysomeloidea</taxon>
        <taxon>Chrysomelidae</taxon>
        <taxon>Bruchinae</taxon>
        <taxon>Bruchini</taxon>
        <taxon>Acanthoscelides</taxon>
    </lineage>
</organism>
<evidence type="ECO:0000256" key="9">
    <source>
        <dbReference type="ARBA" id="ARBA00037801"/>
    </source>
</evidence>
<dbReference type="SUPFAM" id="SSF47661">
    <property type="entry name" value="t-snare proteins"/>
    <property type="match status" value="1"/>
</dbReference>
<dbReference type="AlphaFoldDB" id="A0A9P0L6J0"/>
<keyword evidence="14" id="KW-1185">Reference proteome</keyword>
<comment type="similarity">
    <text evidence="1">Belongs to the syntaxin family.</text>
</comment>
<evidence type="ECO:0000256" key="7">
    <source>
        <dbReference type="ARBA" id="ARBA00023054"/>
    </source>
</evidence>
<dbReference type="PROSITE" id="PS00914">
    <property type="entry name" value="SYNTAXIN"/>
    <property type="match status" value="1"/>
</dbReference>
<dbReference type="Pfam" id="PF05739">
    <property type="entry name" value="SNARE"/>
    <property type="match status" value="1"/>
</dbReference>
<keyword evidence="5 11" id="KW-1133">Transmembrane helix</keyword>
<reference evidence="13" key="1">
    <citation type="submission" date="2022-03" db="EMBL/GenBank/DDBJ databases">
        <authorList>
            <person name="Sayadi A."/>
        </authorList>
    </citation>
    <scope>NUCLEOTIDE SEQUENCE</scope>
</reference>
<comment type="caution">
    <text evidence="13">The sequence shown here is derived from an EMBL/GenBank/DDBJ whole genome shotgun (WGS) entry which is preliminary data.</text>
</comment>
<keyword evidence="6" id="KW-0333">Golgi apparatus</keyword>
<evidence type="ECO:0000256" key="10">
    <source>
        <dbReference type="SAM" id="MobiDB-lite"/>
    </source>
</evidence>
<keyword evidence="2" id="KW-0813">Transport</keyword>
<dbReference type="GO" id="GO:0005802">
    <property type="term" value="C:trans-Golgi network"/>
    <property type="evidence" value="ECO:0007669"/>
    <property type="project" value="UniProtKB-ARBA"/>
</dbReference>
<comment type="subcellular location">
    <subcellularLocation>
        <location evidence="9">Golgi apparatus</location>
        <location evidence="9">trans-Golgi network membrane</location>
        <topology evidence="9">Single-pass type IV membrane protein</topology>
    </subcellularLocation>
</comment>
<feature type="transmembrane region" description="Helical" evidence="11">
    <location>
        <begin position="244"/>
        <end position="263"/>
    </location>
</feature>
<dbReference type="FunFam" id="1.20.58.90:FF:000004">
    <property type="entry name" value="Syntaxin 10"/>
    <property type="match status" value="1"/>
</dbReference>
<dbReference type="Proteomes" id="UP001152888">
    <property type="component" value="Unassembled WGS sequence"/>
</dbReference>
<name>A0A9P0L6J0_ACAOB</name>
<evidence type="ECO:0000256" key="11">
    <source>
        <dbReference type="SAM" id="Phobius"/>
    </source>
</evidence>
<dbReference type="PANTHER" id="PTHR12791">
    <property type="entry name" value="GOLGI SNARE BET1-RELATED"/>
    <property type="match status" value="1"/>
</dbReference>
<proteinExistence type="inferred from homology"/>
<keyword evidence="7" id="KW-0175">Coiled coil</keyword>
<sequence>MNALEIIKYSCIRLRFLTSICSEVFKALNKTRGLYLRWAELQEDSVCITKEEIEWTNNELKNSLRSIEWDLEDLEDTIDIVEKNPSKFKIDNKEITTRKRFIDSTKNEVKLMKEKISMSRNREKDCVARQPLLDSSPSRSSNAHSTTKYSKLENDLDSPQRQFLNQTMSTQQYLTRQQEEHLEAIGDSLGSLKTVSKHIGIELDEQTGMLDEFGTELENADSKLDSTMKKVAKVLKISNDRRQWTAIIVLVVILLIVIILFFVL</sequence>